<dbReference type="STRING" id="114686.BM536_018465"/>
<evidence type="ECO:0000256" key="1">
    <source>
        <dbReference type="SAM" id="MobiDB-lite"/>
    </source>
</evidence>
<sequence>MKLDWPEFQLHCQDDGHLVFLWRQYGIVESNVKHCTRIQLVPQGPDGLSQWLFHLRFPAGPTPGLLIARVDVPADRLQEAEEYTDLLRRRYAVPEQQAKTEGAEETEHAERAEDSEEAAEETGLQRVPLDSREWLVAPAGAASEELFGAVLAHVAGD</sequence>
<name>A0A1V6MNW2_9ACTN</name>
<organism evidence="2 3">
    <name type="scientific">Streptomyces phaeoluteigriseus</name>
    <dbReference type="NCBI Taxonomy" id="114686"/>
    <lineage>
        <taxon>Bacteria</taxon>
        <taxon>Bacillati</taxon>
        <taxon>Actinomycetota</taxon>
        <taxon>Actinomycetes</taxon>
        <taxon>Kitasatosporales</taxon>
        <taxon>Streptomycetaceae</taxon>
        <taxon>Streptomyces</taxon>
        <taxon>Streptomyces aurantiacus group</taxon>
    </lineage>
</organism>
<dbReference type="OrthoDB" id="4205633at2"/>
<dbReference type="RefSeq" id="WP_073499849.1">
    <property type="nucleotide sequence ID" value="NZ_MPOH02000015.1"/>
</dbReference>
<comment type="caution">
    <text evidence="2">The sequence shown here is derived from an EMBL/GenBank/DDBJ whole genome shotgun (WGS) entry which is preliminary data.</text>
</comment>
<reference evidence="2 3" key="2">
    <citation type="submission" date="2017-02" db="EMBL/GenBank/DDBJ databases">
        <title>Draft genome sequence of Streptomyces phaeoluteigriseus type strain DSM41896.</title>
        <authorList>
            <person name="Salih T.S."/>
            <person name="Algora Gallardo L."/>
            <person name="Melo Santos T."/>
            <person name="Filgueira Martinez S."/>
            <person name="Herron P.R."/>
        </authorList>
    </citation>
    <scope>NUCLEOTIDE SEQUENCE [LARGE SCALE GENOMIC DNA]</scope>
    <source>
        <strain evidence="2 3">DSM 41896</strain>
    </source>
</reference>
<feature type="compositionally biased region" description="Basic and acidic residues" evidence="1">
    <location>
        <begin position="101"/>
        <end position="112"/>
    </location>
</feature>
<evidence type="ECO:0000313" key="2">
    <source>
        <dbReference type="EMBL" id="OQD54088.1"/>
    </source>
</evidence>
<dbReference type="AlphaFoldDB" id="A0A1V6MNW2"/>
<accession>A0A1V6MNW2</accession>
<dbReference type="Proteomes" id="UP000184286">
    <property type="component" value="Unassembled WGS sequence"/>
</dbReference>
<proteinExistence type="predicted"/>
<reference evidence="3" key="1">
    <citation type="submission" date="2016-11" db="EMBL/GenBank/DDBJ databases">
        <authorList>
            <person name="Schniete J.K."/>
            <person name="Salih T."/>
            <person name="Algora Gallardo L."/>
            <person name="Martinez Fernandez S."/>
            <person name="Herron P.R."/>
        </authorList>
    </citation>
    <scope>NUCLEOTIDE SEQUENCE [LARGE SCALE GENOMIC DNA]</scope>
    <source>
        <strain evidence="3">DSM 41896</strain>
    </source>
</reference>
<evidence type="ECO:0000313" key="3">
    <source>
        <dbReference type="Proteomes" id="UP000184286"/>
    </source>
</evidence>
<feature type="region of interest" description="Disordered" evidence="1">
    <location>
        <begin position="94"/>
        <end position="126"/>
    </location>
</feature>
<protein>
    <submittedName>
        <fullName evidence="2">Uncharacterized protein</fullName>
    </submittedName>
</protein>
<dbReference type="EMBL" id="MPOH02000015">
    <property type="protein sequence ID" value="OQD54088.1"/>
    <property type="molecule type" value="Genomic_DNA"/>
</dbReference>
<gene>
    <name evidence="2" type="ORF">BM536_018465</name>
</gene>